<proteinExistence type="predicted"/>
<name>A0A4Y2KAT4_ARAVE</name>
<feature type="compositionally biased region" description="Basic and acidic residues" evidence="1">
    <location>
        <begin position="12"/>
        <end position="23"/>
    </location>
</feature>
<feature type="region of interest" description="Disordered" evidence="1">
    <location>
        <begin position="1"/>
        <end position="24"/>
    </location>
</feature>
<feature type="region of interest" description="Disordered" evidence="1">
    <location>
        <begin position="41"/>
        <end position="72"/>
    </location>
</feature>
<sequence length="109" mass="12329">MRRITCHPRLQHQREERRTKTDGTGHLAAWKGCKAIPVITGSATRQPRKTHAQAAKKDTSEGERKSPQQEENTIEVIAGLTDIKDSLEALRDLKYLIQEFPTIIEAAKK</sequence>
<comment type="caution">
    <text evidence="2">The sequence shown here is derived from an EMBL/GenBank/DDBJ whole genome shotgun (WGS) entry which is preliminary data.</text>
</comment>
<evidence type="ECO:0000313" key="2">
    <source>
        <dbReference type="EMBL" id="GBM99314.1"/>
    </source>
</evidence>
<evidence type="ECO:0000256" key="1">
    <source>
        <dbReference type="SAM" id="MobiDB-lite"/>
    </source>
</evidence>
<accession>A0A4Y2KAT4</accession>
<evidence type="ECO:0000313" key="3">
    <source>
        <dbReference type="Proteomes" id="UP000499080"/>
    </source>
</evidence>
<dbReference type="Proteomes" id="UP000499080">
    <property type="component" value="Unassembled WGS sequence"/>
</dbReference>
<feature type="compositionally biased region" description="Basic residues" evidence="1">
    <location>
        <begin position="1"/>
        <end position="11"/>
    </location>
</feature>
<gene>
    <name evidence="2" type="ORF">AVEN_199411_1</name>
</gene>
<feature type="compositionally biased region" description="Basic and acidic residues" evidence="1">
    <location>
        <begin position="55"/>
        <end position="68"/>
    </location>
</feature>
<dbReference type="AlphaFoldDB" id="A0A4Y2KAT4"/>
<protein>
    <submittedName>
        <fullName evidence="2">Uncharacterized protein</fullName>
    </submittedName>
</protein>
<dbReference type="EMBL" id="BGPR01113873">
    <property type="protein sequence ID" value="GBM99314.1"/>
    <property type="molecule type" value="Genomic_DNA"/>
</dbReference>
<organism evidence="2 3">
    <name type="scientific">Araneus ventricosus</name>
    <name type="common">Orbweaver spider</name>
    <name type="synonym">Epeira ventricosa</name>
    <dbReference type="NCBI Taxonomy" id="182803"/>
    <lineage>
        <taxon>Eukaryota</taxon>
        <taxon>Metazoa</taxon>
        <taxon>Ecdysozoa</taxon>
        <taxon>Arthropoda</taxon>
        <taxon>Chelicerata</taxon>
        <taxon>Arachnida</taxon>
        <taxon>Araneae</taxon>
        <taxon>Araneomorphae</taxon>
        <taxon>Entelegynae</taxon>
        <taxon>Araneoidea</taxon>
        <taxon>Araneidae</taxon>
        <taxon>Araneus</taxon>
    </lineage>
</organism>
<keyword evidence="3" id="KW-1185">Reference proteome</keyword>
<reference evidence="2 3" key="1">
    <citation type="journal article" date="2019" name="Sci. Rep.">
        <title>Orb-weaving spider Araneus ventricosus genome elucidates the spidroin gene catalogue.</title>
        <authorList>
            <person name="Kono N."/>
            <person name="Nakamura H."/>
            <person name="Ohtoshi R."/>
            <person name="Moran D.A.P."/>
            <person name="Shinohara A."/>
            <person name="Yoshida Y."/>
            <person name="Fujiwara M."/>
            <person name="Mori M."/>
            <person name="Tomita M."/>
            <person name="Arakawa K."/>
        </authorList>
    </citation>
    <scope>NUCLEOTIDE SEQUENCE [LARGE SCALE GENOMIC DNA]</scope>
</reference>